<dbReference type="STRING" id="321267.SHM7688_02883"/>
<sequence length="405" mass="43875">MCRILRGTTWSFHGRVLPVDRTGPPDALGAGQHGEIAMGHKTKTSRGLLLAVALSAATFAGASWAEDDHGFDYYGFFNLGFFSADDGATRTDYWADNSNAPSRFGARYHTPVTGGELQFKFESSFGIKPSDGVSQLSEPPNTYWDLTRLRKVEVIYRTDDFGTFYLGQGSMASDGITSDPDQSGTGLAGTVSVRDSFGGILFRESGGGLSSVDVGDVFQDFDGGRRGRVRYDTKSFNGLVFAIAAGQEILRDGNDDTFYDVALRYKKDTGDLLYGGNVAYAINDLAGGETKTIIGSLGAFHRPSGVSGTVSLGDNDGSGSYIYAKLGYQRDWLSFGRTHLSFDVYRSRDMVVSGDEGVAWGLQAVQKVESADLDIFAAYRNQAYDQPGMTFSDVDGYMMGARWSF</sequence>
<dbReference type="Proteomes" id="UP000054823">
    <property type="component" value="Unassembled WGS sequence"/>
</dbReference>
<evidence type="ECO:0000313" key="1">
    <source>
        <dbReference type="EMBL" id="CUH53429.1"/>
    </source>
</evidence>
<evidence type="ECO:0000313" key="2">
    <source>
        <dbReference type="Proteomes" id="UP000054823"/>
    </source>
</evidence>
<gene>
    <name evidence="1" type="ORF">SHM7688_02883</name>
</gene>
<keyword evidence="2" id="KW-1185">Reference proteome</keyword>
<evidence type="ECO:0008006" key="3">
    <source>
        <dbReference type="Google" id="ProtNLM"/>
    </source>
</evidence>
<name>A0A0P1ESB9_9RHOB</name>
<dbReference type="EMBL" id="CYPW01000027">
    <property type="protein sequence ID" value="CUH53429.1"/>
    <property type="molecule type" value="Genomic_DNA"/>
</dbReference>
<reference evidence="1 2" key="1">
    <citation type="submission" date="2015-09" db="EMBL/GenBank/DDBJ databases">
        <authorList>
            <consortium name="Swine Surveillance"/>
        </authorList>
    </citation>
    <scope>NUCLEOTIDE SEQUENCE [LARGE SCALE GENOMIC DNA]</scope>
    <source>
        <strain evidence="1 2">CECT 7688</strain>
    </source>
</reference>
<proteinExistence type="predicted"/>
<dbReference type="AlphaFoldDB" id="A0A0P1ESB9"/>
<organism evidence="1 2">
    <name type="scientific">Shimia marina</name>
    <dbReference type="NCBI Taxonomy" id="321267"/>
    <lineage>
        <taxon>Bacteria</taxon>
        <taxon>Pseudomonadati</taxon>
        <taxon>Pseudomonadota</taxon>
        <taxon>Alphaproteobacteria</taxon>
        <taxon>Rhodobacterales</taxon>
        <taxon>Roseobacteraceae</taxon>
    </lineage>
</organism>
<dbReference type="InterPro" id="IPR023614">
    <property type="entry name" value="Porin_dom_sf"/>
</dbReference>
<dbReference type="SUPFAM" id="SSF56935">
    <property type="entry name" value="Porins"/>
    <property type="match status" value="1"/>
</dbReference>
<accession>A0A0P1ESB9</accession>
<protein>
    <recommendedName>
        <fullName evidence="3">Porin domain-containing protein</fullName>
    </recommendedName>
</protein>
<dbReference type="Gene3D" id="2.40.160.10">
    <property type="entry name" value="Porin"/>
    <property type="match status" value="1"/>
</dbReference>